<feature type="transmembrane region" description="Helical" evidence="7">
    <location>
        <begin position="70"/>
        <end position="91"/>
    </location>
</feature>
<feature type="transmembrane region" description="Helical" evidence="7">
    <location>
        <begin position="37"/>
        <end position="58"/>
    </location>
</feature>
<feature type="transmembrane region" description="Helical" evidence="7">
    <location>
        <begin position="111"/>
        <end position="134"/>
    </location>
</feature>
<dbReference type="PANTHER" id="PTHR36115">
    <property type="entry name" value="PROLINE-RICH ANTIGEN HOMOLOG-RELATED"/>
    <property type="match status" value="1"/>
</dbReference>
<dbReference type="Pfam" id="PF06271">
    <property type="entry name" value="RDD"/>
    <property type="match status" value="1"/>
</dbReference>
<evidence type="ECO:0000313" key="10">
    <source>
        <dbReference type="Proteomes" id="UP000317484"/>
    </source>
</evidence>
<dbReference type="PANTHER" id="PTHR36115:SF6">
    <property type="entry name" value="PROLINE-RICH ANTIGEN HOMOLOG"/>
    <property type="match status" value="1"/>
</dbReference>
<evidence type="ECO:0000256" key="2">
    <source>
        <dbReference type="ARBA" id="ARBA00022475"/>
    </source>
</evidence>
<sequence length="157" mass="16170">MSRSHATATPVSAPAPGAPSTTSAGVVTRVLAAGVDLAAVAGAVLLVDLAAAGIRFAWAPASFSWPRLALWGTAALLVVAVGYLTVAWATTGRTYGARLLGLRVLSARGAPLGWFRSVLRAVACVVFPIGLFWCGISVTRRSLQDVLVGSVVRYDPP</sequence>
<name>A0A521E2N4_9ACTN</name>
<evidence type="ECO:0000313" key="9">
    <source>
        <dbReference type="EMBL" id="SMO77581.1"/>
    </source>
</evidence>
<reference evidence="9 10" key="1">
    <citation type="submission" date="2017-05" db="EMBL/GenBank/DDBJ databases">
        <authorList>
            <person name="Varghese N."/>
            <person name="Submissions S."/>
        </authorList>
    </citation>
    <scope>NUCLEOTIDE SEQUENCE [LARGE SCALE GENOMIC DNA]</scope>
    <source>
        <strain evidence="9 10">DSM 46834</strain>
    </source>
</reference>
<evidence type="ECO:0000256" key="7">
    <source>
        <dbReference type="SAM" id="Phobius"/>
    </source>
</evidence>
<dbReference type="GO" id="GO:0005886">
    <property type="term" value="C:plasma membrane"/>
    <property type="evidence" value="ECO:0007669"/>
    <property type="project" value="UniProtKB-SubCell"/>
</dbReference>
<evidence type="ECO:0000256" key="4">
    <source>
        <dbReference type="ARBA" id="ARBA00022989"/>
    </source>
</evidence>
<dbReference type="RefSeq" id="WP_142458707.1">
    <property type="nucleotide sequence ID" value="NZ_FXTJ01000004.1"/>
</dbReference>
<dbReference type="Proteomes" id="UP000317484">
    <property type="component" value="Unassembled WGS sequence"/>
</dbReference>
<evidence type="ECO:0000259" key="8">
    <source>
        <dbReference type="Pfam" id="PF06271"/>
    </source>
</evidence>
<dbReference type="InterPro" id="IPR051791">
    <property type="entry name" value="Pra-immunoreactive"/>
</dbReference>
<accession>A0A521E2N4</accession>
<evidence type="ECO:0000256" key="1">
    <source>
        <dbReference type="ARBA" id="ARBA00004651"/>
    </source>
</evidence>
<dbReference type="EMBL" id="FXTJ01000004">
    <property type="protein sequence ID" value="SMO77581.1"/>
    <property type="molecule type" value="Genomic_DNA"/>
</dbReference>
<evidence type="ECO:0000256" key="3">
    <source>
        <dbReference type="ARBA" id="ARBA00022692"/>
    </source>
</evidence>
<keyword evidence="10" id="KW-1185">Reference proteome</keyword>
<keyword evidence="5 7" id="KW-0472">Membrane</keyword>
<dbReference type="AlphaFoldDB" id="A0A521E2N4"/>
<keyword evidence="2" id="KW-1003">Cell membrane</keyword>
<evidence type="ECO:0000256" key="6">
    <source>
        <dbReference type="SAM" id="MobiDB-lite"/>
    </source>
</evidence>
<feature type="region of interest" description="Disordered" evidence="6">
    <location>
        <begin position="1"/>
        <end position="22"/>
    </location>
</feature>
<organism evidence="9 10">
    <name type="scientific">Geodermatophilus aquaeductus</name>
    <dbReference type="NCBI Taxonomy" id="1564161"/>
    <lineage>
        <taxon>Bacteria</taxon>
        <taxon>Bacillati</taxon>
        <taxon>Actinomycetota</taxon>
        <taxon>Actinomycetes</taxon>
        <taxon>Geodermatophilales</taxon>
        <taxon>Geodermatophilaceae</taxon>
        <taxon>Geodermatophilus</taxon>
    </lineage>
</organism>
<feature type="domain" description="RDD" evidence="8">
    <location>
        <begin position="24"/>
        <end position="147"/>
    </location>
</feature>
<keyword evidence="4 7" id="KW-1133">Transmembrane helix</keyword>
<dbReference type="InterPro" id="IPR010432">
    <property type="entry name" value="RDD"/>
</dbReference>
<evidence type="ECO:0000256" key="5">
    <source>
        <dbReference type="ARBA" id="ARBA00023136"/>
    </source>
</evidence>
<proteinExistence type="predicted"/>
<protein>
    <submittedName>
        <fullName evidence="9">RDD family protein</fullName>
    </submittedName>
</protein>
<keyword evidence="3 7" id="KW-0812">Transmembrane</keyword>
<gene>
    <name evidence="9" type="ORF">SAMN06273567_10491</name>
</gene>
<comment type="subcellular location">
    <subcellularLocation>
        <location evidence="1">Cell membrane</location>
        <topology evidence="1">Multi-pass membrane protein</topology>
    </subcellularLocation>
</comment>